<reference evidence="1 2" key="1">
    <citation type="submission" date="2024-04" db="EMBL/GenBank/DDBJ databases">
        <authorList>
            <person name="Fracassetti M."/>
        </authorList>
    </citation>
    <scope>NUCLEOTIDE SEQUENCE [LARGE SCALE GENOMIC DNA]</scope>
</reference>
<organism evidence="1 2">
    <name type="scientific">Linum trigynum</name>
    <dbReference type="NCBI Taxonomy" id="586398"/>
    <lineage>
        <taxon>Eukaryota</taxon>
        <taxon>Viridiplantae</taxon>
        <taxon>Streptophyta</taxon>
        <taxon>Embryophyta</taxon>
        <taxon>Tracheophyta</taxon>
        <taxon>Spermatophyta</taxon>
        <taxon>Magnoliopsida</taxon>
        <taxon>eudicotyledons</taxon>
        <taxon>Gunneridae</taxon>
        <taxon>Pentapetalae</taxon>
        <taxon>rosids</taxon>
        <taxon>fabids</taxon>
        <taxon>Malpighiales</taxon>
        <taxon>Linaceae</taxon>
        <taxon>Linum</taxon>
    </lineage>
</organism>
<evidence type="ECO:0008006" key="3">
    <source>
        <dbReference type="Google" id="ProtNLM"/>
    </source>
</evidence>
<sequence length="179" mass="20038">MDLGISLSLWGLSTASGAWQHLTSLYSKASASRELDFDLDLANLKQGDRDLSTYYQDAMTLWTEHDLLTSSLVSATASTEVLRECTAFRVMRFLINLRAEFEGVCVSLLHSIVDTMEEVLPALLREETCLCSQSKLDIHAHENANAFAVHGSKPKFHRTSKGEIICHYCKEPGQIQFHC</sequence>
<name>A0AAV2GKT1_9ROSI</name>
<gene>
    <name evidence="1" type="ORF">LTRI10_LOCUS50692</name>
</gene>
<evidence type="ECO:0000313" key="2">
    <source>
        <dbReference type="Proteomes" id="UP001497516"/>
    </source>
</evidence>
<proteinExistence type="predicted"/>
<dbReference type="AlphaFoldDB" id="A0AAV2GKT1"/>
<dbReference type="Proteomes" id="UP001497516">
    <property type="component" value="Chromosome 9"/>
</dbReference>
<accession>A0AAV2GKT1</accession>
<evidence type="ECO:0000313" key="1">
    <source>
        <dbReference type="EMBL" id="CAL1411326.1"/>
    </source>
</evidence>
<dbReference type="EMBL" id="OZ034822">
    <property type="protein sequence ID" value="CAL1411326.1"/>
    <property type="molecule type" value="Genomic_DNA"/>
</dbReference>
<protein>
    <recommendedName>
        <fullName evidence="3">Retrotransposon gag domain-containing protein</fullName>
    </recommendedName>
</protein>
<keyword evidence="2" id="KW-1185">Reference proteome</keyword>